<dbReference type="Proteomes" id="UP000292423">
    <property type="component" value="Unassembled WGS sequence"/>
</dbReference>
<dbReference type="InterPro" id="IPR032369">
    <property type="entry name" value="DUF4872"/>
</dbReference>
<organism evidence="3 4">
    <name type="scientific">Fluviicoccus keumensis</name>
    <dbReference type="NCBI Taxonomy" id="1435465"/>
    <lineage>
        <taxon>Bacteria</taxon>
        <taxon>Pseudomonadati</taxon>
        <taxon>Pseudomonadota</taxon>
        <taxon>Gammaproteobacteria</taxon>
        <taxon>Moraxellales</taxon>
        <taxon>Moraxellaceae</taxon>
        <taxon>Fluviicoccus</taxon>
    </lineage>
</organism>
<sequence>MSIPLAPPETGIRFIHRTGHHCGSSALRDLLEFHGIVLSEAFCFGLGSGLGISYLAPSGAPVPYMVHVRSLGFEERVLRTFTPSMSWSTFASGNAAMLALDERLDAGFPALLLTDIFHLPYYGSSTHFPGHAIMAWGRSRESGDVFVTDTERPELLAVPRDKLALARFSNQEPFPHQGNMYSPDSLPLTGSLREAARAAVRCNAGLLLNGSQCSGIAALGHWREQLPLWASEVDWRWTTRFAYQLIEKRGTGGGGFRKMYADFLDELALLDNEIRNSPLPALMRKSASAWTQLALTLKVASEGERFPLTELEAAITAVEHAEIHYAQAALQA</sequence>
<dbReference type="EMBL" id="SHKX01000017">
    <property type="protein sequence ID" value="RZU36771.1"/>
    <property type="molecule type" value="Genomic_DNA"/>
</dbReference>
<keyword evidence="4" id="KW-1185">Reference proteome</keyword>
<reference evidence="3 4" key="1">
    <citation type="submission" date="2019-02" db="EMBL/GenBank/DDBJ databases">
        <title>Genomic Encyclopedia of Type Strains, Phase IV (KMG-IV): sequencing the most valuable type-strain genomes for metagenomic binning, comparative biology and taxonomic classification.</title>
        <authorList>
            <person name="Goeker M."/>
        </authorList>
    </citation>
    <scope>NUCLEOTIDE SEQUENCE [LARGE SCALE GENOMIC DNA]</scope>
    <source>
        <strain evidence="3 4">DSM 105135</strain>
    </source>
</reference>
<feature type="domain" description="Butirosin biosynthesis protein H N-terminal" evidence="1">
    <location>
        <begin position="21"/>
        <end position="150"/>
    </location>
</feature>
<evidence type="ECO:0000259" key="1">
    <source>
        <dbReference type="Pfam" id="PF14399"/>
    </source>
</evidence>
<evidence type="ECO:0000313" key="3">
    <source>
        <dbReference type="EMBL" id="RZU36771.1"/>
    </source>
</evidence>
<name>A0A4Q7YJH7_9GAMM</name>
<evidence type="ECO:0000259" key="2">
    <source>
        <dbReference type="Pfam" id="PF16169"/>
    </source>
</evidence>
<evidence type="ECO:0000313" key="4">
    <source>
        <dbReference type="Proteomes" id="UP000292423"/>
    </source>
</evidence>
<dbReference type="Pfam" id="PF14399">
    <property type="entry name" value="BtrH_N"/>
    <property type="match status" value="1"/>
</dbReference>
<dbReference type="InterPro" id="IPR026935">
    <property type="entry name" value="BtrH_N"/>
</dbReference>
<dbReference type="RefSeq" id="WP_242610298.1">
    <property type="nucleotide sequence ID" value="NZ_SHKX01000017.1"/>
</dbReference>
<feature type="domain" description="DUF4872" evidence="2">
    <location>
        <begin position="162"/>
        <end position="327"/>
    </location>
</feature>
<comment type="caution">
    <text evidence="3">The sequence shown here is derived from an EMBL/GenBank/DDBJ whole genome shotgun (WGS) entry which is preliminary data.</text>
</comment>
<gene>
    <name evidence="3" type="ORF">EV700_3238</name>
</gene>
<accession>A0A4Q7YJH7</accession>
<dbReference type="AlphaFoldDB" id="A0A4Q7YJH7"/>
<proteinExistence type="predicted"/>
<dbReference type="Pfam" id="PF16169">
    <property type="entry name" value="DUF4872"/>
    <property type="match status" value="1"/>
</dbReference>
<protein>
    <submittedName>
        <fullName evidence="3">Butirosin biosynthesis protein H-like</fullName>
    </submittedName>
</protein>